<accession>A0AAD8HR24</accession>
<dbReference type="Pfam" id="PF14432">
    <property type="entry name" value="DYW_deaminase"/>
    <property type="match status" value="1"/>
</dbReference>
<dbReference type="EMBL" id="JAUIZM010000008">
    <property type="protein sequence ID" value="KAK1370782.1"/>
    <property type="molecule type" value="Genomic_DNA"/>
</dbReference>
<dbReference type="InterPro" id="IPR002885">
    <property type="entry name" value="PPR_rpt"/>
</dbReference>
<sequence length="642" mass="72579">MFLPAICLSTNITATSTPFISPQKPTQTASNLLKSLSKSGKLDEALHLIESNPSCLNDPNVDAYSSFLHSCISKKSLHHGQRLYLQLLLSKNKTHQNLLQNPIIKSKLITLYTVCGEIDEARRVFDDGKSSDEAVWVAMAIGYSRKRLFRECLELYCEMLWQCVWPSNFGFSTALKACSELGEVGIGRMVHAQIVKAGDEVDQVVFNSLLRLYNQCGCFDDVVKLFDEMPQRNVVTWNSLIDGLVKRGQLFEGFRLFRKMQVEGTGFSWVTLTTVLSACAKVTAIYSGKEVHAQIVKACGKPDVFVLNSLVDMYAKCGEMDYCSRVFGMMGSKDVTTYNTVLKGYTISGCMAEAIKLFDELINSGYYPDEVTFIALLSGCSYSGLLNEGKIFFERMSVEFGIKPTLEHYACLVDLLGRSGKIKEALEVVKRMPMKPSSSIWGSLLNSCRLHKNVSLAELIAAKLFELEPKNPGNYVMLSNIYAKAMMWESVKNVRKLMENEGLQKEPGCSWMQIKHRVHTFVAGGSSSFRDTEEFRKVWNELMETMERIGYVPDTRSVLHDVNDEMKTEWVCGHSERLATMFGLIHTGSGMPIRITKNIRVCLDCHIWMKYVSKVTNRLIILRDTNRFHHFKQGTCSCKDYW</sequence>
<feature type="repeat" description="PPR" evidence="3">
    <location>
        <begin position="202"/>
        <end position="232"/>
    </location>
</feature>
<evidence type="ECO:0000259" key="4">
    <source>
        <dbReference type="Pfam" id="PF14432"/>
    </source>
</evidence>
<feature type="repeat" description="PPR" evidence="3">
    <location>
        <begin position="369"/>
        <end position="404"/>
    </location>
</feature>
<evidence type="ECO:0000256" key="2">
    <source>
        <dbReference type="ARBA" id="ARBA00022737"/>
    </source>
</evidence>
<proteinExistence type="inferred from homology"/>
<dbReference type="FunFam" id="1.25.40.10:FF:000366">
    <property type="entry name" value="Pentatricopeptide (PPR) repeat-containing protein"/>
    <property type="match status" value="1"/>
</dbReference>
<feature type="domain" description="DYW" evidence="4">
    <location>
        <begin position="550"/>
        <end position="642"/>
    </location>
</feature>
<dbReference type="Pfam" id="PF01535">
    <property type="entry name" value="PPR"/>
    <property type="match status" value="3"/>
</dbReference>
<protein>
    <submittedName>
        <fullName evidence="5">Pentatricopeptide repeat-containing protein</fullName>
    </submittedName>
</protein>
<dbReference type="GO" id="GO:0008270">
    <property type="term" value="F:zinc ion binding"/>
    <property type="evidence" value="ECO:0007669"/>
    <property type="project" value="InterPro"/>
</dbReference>
<dbReference type="InterPro" id="IPR032867">
    <property type="entry name" value="DYW_dom"/>
</dbReference>
<dbReference type="GO" id="GO:0009451">
    <property type="term" value="P:RNA modification"/>
    <property type="evidence" value="ECO:0007669"/>
    <property type="project" value="InterPro"/>
</dbReference>
<dbReference type="InterPro" id="IPR046848">
    <property type="entry name" value="E_motif"/>
</dbReference>
<dbReference type="PANTHER" id="PTHR47926">
    <property type="entry name" value="PENTATRICOPEPTIDE REPEAT-CONTAINING PROTEIN"/>
    <property type="match status" value="1"/>
</dbReference>
<comment type="caution">
    <text evidence="5">The sequence shown here is derived from an EMBL/GenBank/DDBJ whole genome shotgun (WGS) entry which is preliminary data.</text>
</comment>
<reference evidence="5" key="2">
    <citation type="submission" date="2023-05" db="EMBL/GenBank/DDBJ databases">
        <authorList>
            <person name="Schelkunov M.I."/>
        </authorList>
    </citation>
    <scope>NUCLEOTIDE SEQUENCE</scope>
    <source>
        <strain evidence="5">Hsosn_3</strain>
        <tissue evidence="5">Leaf</tissue>
    </source>
</reference>
<evidence type="ECO:0000256" key="3">
    <source>
        <dbReference type="PROSITE-ProRule" id="PRU00708"/>
    </source>
</evidence>
<name>A0AAD8HR24_9APIA</name>
<keyword evidence="6" id="KW-1185">Reference proteome</keyword>
<evidence type="ECO:0000313" key="6">
    <source>
        <dbReference type="Proteomes" id="UP001237642"/>
    </source>
</evidence>
<dbReference type="InterPro" id="IPR046960">
    <property type="entry name" value="PPR_At4g14850-like_plant"/>
</dbReference>
<dbReference type="Pfam" id="PF13041">
    <property type="entry name" value="PPR_2"/>
    <property type="match status" value="2"/>
</dbReference>
<keyword evidence="2" id="KW-0677">Repeat</keyword>
<comment type="similarity">
    <text evidence="1">Belongs to the PPR family. PCMP-H subfamily.</text>
</comment>
<feature type="repeat" description="PPR" evidence="3">
    <location>
        <begin position="334"/>
        <end position="368"/>
    </location>
</feature>
<dbReference type="FunFam" id="1.25.40.10:FF:000031">
    <property type="entry name" value="Pentatricopeptide repeat-containing protein mitochondrial"/>
    <property type="match status" value="1"/>
</dbReference>
<dbReference type="Gene3D" id="1.25.40.10">
    <property type="entry name" value="Tetratricopeptide repeat domain"/>
    <property type="match status" value="4"/>
</dbReference>
<dbReference type="GO" id="GO:0003723">
    <property type="term" value="F:RNA binding"/>
    <property type="evidence" value="ECO:0007669"/>
    <property type="project" value="InterPro"/>
</dbReference>
<dbReference type="InterPro" id="IPR011990">
    <property type="entry name" value="TPR-like_helical_dom_sf"/>
</dbReference>
<dbReference type="FunFam" id="1.25.40.10:FF:000344">
    <property type="entry name" value="Pentatricopeptide repeat-containing protein"/>
    <property type="match status" value="1"/>
</dbReference>
<dbReference type="NCBIfam" id="TIGR00756">
    <property type="entry name" value="PPR"/>
    <property type="match status" value="3"/>
</dbReference>
<dbReference type="PROSITE" id="PS51375">
    <property type="entry name" value="PPR"/>
    <property type="match status" value="4"/>
</dbReference>
<evidence type="ECO:0000256" key="1">
    <source>
        <dbReference type="ARBA" id="ARBA00006643"/>
    </source>
</evidence>
<dbReference type="AlphaFoldDB" id="A0AAD8HR24"/>
<evidence type="ECO:0000313" key="5">
    <source>
        <dbReference type="EMBL" id="KAK1370782.1"/>
    </source>
</evidence>
<dbReference type="Pfam" id="PF20431">
    <property type="entry name" value="E_motif"/>
    <property type="match status" value="1"/>
</dbReference>
<dbReference type="Proteomes" id="UP001237642">
    <property type="component" value="Unassembled WGS sequence"/>
</dbReference>
<organism evidence="5 6">
    <name type="scientific">Heracleum sosnowskyi</name>
    <dbReference type="NCBI Taxonomy" id="360622"/>
    <lineage>
        <taxon>Eukaryota</taxon>
        <taxon>Viridiplantae</taxon>
        <taxon>Streptophyta</taxon>
        <taxon>Embryophyta</taxon>
        <taxon>Tracheophyta</taxon>
        <taxon>Spermatophyta</taxon>
        <taxon>Magnoliopsida</taxon>
        <taxon>eudicotyledons</taxon>
        <taxon>Gunneridae</taxon>
        <taxon>Pentapetalae</taxon>
        <taxon>asterids</taxon>
        <taxon>campanulids</taxon>
        <taxon>Apiales</taxon>
        <taxon>Apiaceae</taxon>
        <taxon>Apioideae</taxon>
        <taxon>apioid superclade</taxon>
        <taxon>Tordylieae</taxon>
        <taxon>Tordyliinae</taxon>
        <taxon>Heracleum</taxon>
    </lineage>
</organism>
<gene>
    <name evidence="5" type="ORF">POM88_036874</name>
</gene>
<feature type="repeat" description="PPR" evidence="3">
    <location>
        <begin position="233"/>
        <end position="267"/>
    </location>
</feature>
<reference evidence="5" key="1">
    <citation type="submission" date="2023-02" db="EMBL/GenBank/DDBJ databases">
        <title>Genome of toxic invasive species Heracleum sosnowskyi carries increased number of genes despite the absence of recent whole-genome duplications.</title>
        <authorList>
            <person name="Schelkunov M."/>
            <person name="Shtratnikova V."/>
            <person name="Makarenko M."/>
            <person name="Klepikova A."/>
            <person name="Omelchenko D."/>
            <person name="Novikova G."/>
            <person name="Obukhova E."/>
            <person name="Bogdanov V."/>
            <person name="Penin A."/>
            <person name="Logacheva M."/>
        </authorList>
    </citation>
    <scope>NUCLEOTIDE SEQUENCE</scope>
    <source>
        <strain evidence="5">Hsosn_3</strain>
        <tissue evidence="5">Leaf</tissue>
    </source>
</reference>